<feature type="region of interest" description="Disordered" evidence="9">
    <location>
        <begin position="23"/>
        <end position="43"/>
    </location>
</feature>
<dbReference type="PANTHER" id="PTHR45720:SF15">
    <property type="entry name" value="CHLORIDE CHANNEL PROTEIN"/>
    <property type="match status" value="1"/>
</dbReference>
<dbReference type="FunFam" id="1.10.3080.10:FF:000020">
    <property type="entry name" value="Chloride channel protein"/>
    <property type="match status" value="1"/>
</dbReference>
<comment type="caution">
    <text evidence="12">The sequence shown here is derived from an EMBL/GenBank/DDBJ whole genome shotgun (WGS) entry which is preliminary data.</text>
</comment>
<dbReference type="GO" id="GO:0005247">
    <property type="term" value="F:voltage-gated chloride channel activity"/>
    <property type="evidence" value="ECO:0007669"/>
    <property type="project" value="TreeGrafter"/>
</dbReference>
<feature type="transmembrane region" description="Helical" evidence="10">
    <location>
        <begin position="449"/>
        <end position="468"/>
    </location>
</feature>
<feature type="transmembrane region" description="Helical" evidence="10">
    <location>
        <begin position="219"/>
        <end position="243"/>
    </location>
</feature>
<evidence type="ECO:0000259" key="11">
    <source>
        <dbReference type="Pfam" id="PF00571"/>
    </source>
</evidence>
<dbReference type="SUPFAM" id="SSF81340">
    <property type="entry name" value="Clc chloride channel"/>
    <property type="match status" value="1"/>
</dbReference>
<evidence type="ECO:0000256" key="5">
    <source>
        <dbReference type="ARBA" id="ARBA00022989"/>
    </source>
</evidence>
<evidence type="ECO:0000256" key="3">
    <source>
        <dbReference type="ARBA" id="ARBA00022692"/>
    </source>
</evidence>
<dbReference type="EMBL" id="CAJFCV020000002">
    <property type="protein sequence ID" value="CAG9101874.1"/>
    <property type="molecule type" value="Genomic_DNA"/>
</dbReference>
<dbReference type="InterPro" id="IPR050970">
    <property type="entry name" value="Cl_channel_volt-gated"/>
</dbReference>
<gene>
    <name evidence="12" type="ORF">BXYJ_LOCUS5268</name>
</gene>
<evidence type="ECO:0000256" key="4">
    <source>
        <dbReference type="ARBA" id="ARBA00022737"/>
    </source>
</evidence>
<evidence type="ECO:0000256" key="10">
    <source>
        <dbReference type="SAM" id="Phobius"/>
    </source>
</evidence>
<dbReference type="Pfam" id="PF00571">
    <property type="entry name" value="CBS"/>
    <property type="match status" value="1"/>
</dbReference>
<dbReference type="SMR" id="A0A7I8WZJ5"/>
<evidence type="ECO:0000256" key="7">
    <source>
        <dbReference type="ARBA" id="ARBA00023136"/>
    </source>
</evidence>
<dbReference type="PRINTS" id="PR00762">
    <property type="entry name" value="CLCHANNEL"/>
</dbReference>
<dbReference type="InterPro" id="IPR001807">
    <property type="entry name" value="ClC"/>
</dbReference>
<dbReference type="Gene3D" id="1.10.3080.10">
    <property type="entry name" value="Clc chloride channel"/>
    <property type="match status" value="1"/>
</dbReference>
<keyword evidence="8" id="KW-0868">Chloride</keyword>
<feature type="transmembrane region" description="Helical" evidence="10">
    <location>
        <begin position="345"/>
        <end position="362"/>
    </location>
</feature>
<feature type="transmembrane region" description="Helical" evidence="10">
    <location>
        <begin position="480"/>
        <end position="507"/>
    </location>
</feature>
<feature type="region of interest" description="Disordered" evidence="9">
    <location>
        <begin position="830"/>
        <end position="865"/>
    </location>
</feature>
<keyword evidence="7 10" id="KW-0472">Membrane</keyword>
<dbReference type="PANTHER" id="PTHR45720">
    <property type="entry name" value="CHLORIDE CHANNEL PROTEIN 2"/>
    <property type="match status" value="1"/>
</dbReference>
<keyword evidence="4" id="KW-0677">Repeat</keyword>
<dbReference type="InterPro" id="IPR000644">
    <property type="entry name" value="CBS_dom"/>
</dbReference>
<dbReference type="EMBL" id="CAJFDI010000002">
    <property type="protein sequence ID" value="CAD5217875.1"/>
    <property type="molecule type" value="Genomic_DNA"/>
</dbReference>
<evidence type="ECO:0000313" key="12">
    <source>
        <dbReference type="EMBL" id="CAD5217875.1"/>
    </source>
</evidence>
<organism evidence="12 13">
    <name type="scientific">Bursaphelenchus xylophilus</name>
    <name type="common">Pinewood nematode worm</name>
    <name type="synonym">Aphelenchoides xylophilus</name>
    <dbReference type="NCBI Taxonomy" id="6326"/>
    <lineage>
        <taxon>Eukaryota</taxon>
        <taxon>Metazoa</taxon>
        <taxon>Ecdysozoa</taxon>
        <taxon>Nematoda</taxon>
        <taxon>Chromadorea</taxon>
        <taxon>Rhabditida</taxon>
        <taxon>Tylenchina</taxon>
        <taxon>Tylenchomorpha</taxon>
        <taxon>Aphelenchoidea</taxon>
        <taxon>Aphelenchoididae</taxon>
        <taxon>Bursaphelenchus</taxon>
    </lineage>
</organism>
<dbReference type="AlphaFoldDB" id="A0A7I8WZJ5"/>
<keyword evidence="5 10" id="KW-1133">Transmembrane helix</keyword>
<reference evidence="12" key="1">
    <citation type="submission" date="2020-09" db="EMBL/GenBank/DDBJ databases">
        <authorList>
            <person name="Kikuchi T."/>
        </authorList>
    </citation>
    <scope>NUCLEOTIDE SEQUENCE</scope>
    <source>
        <strain evidence="12">Ka4C1</strain>
    </source>
</reference>
<feature type="transmembrane region" description="Helical" evidence="10">
    <location>
        <begin position="422"/>
        <end position="442"/>
    </location>
</feature>
<proteinExistence type="predicted"/>
<evidence type="ECO:0000256" key="1">
    <source>
        <dbReference type="ARBA" id="ARBA00004141"/>
    </source>
</evidence>
<feature type="compositionally biased region" description="Acidic residues" evidence="9">
    <location>
        <begin position="26"/>
        <end position="41"/>
    </location>
</feature>
<feature type="transmembrane region" description="Helical" evidence="10">
    <location>
        <begin position="68"/>
        <end position="89"/>
    </location>
</feature>
<keyword evidence="13" id="KW-1185">Reference proteome</keyword>
<dbReference type="CDD" id="cd03683">
    <property type="entry name" value="ClC_1_like"/>
    <property type="match status" value="1"/>
</dbReference>
<dbReference type="InterPro" id="IPR014743">
    <property type="entry name" value="Cl-channel_core"/>
</dbReference>
<keyword evidence="3 10" id="KW-0812">Transmembrane</keyword>
<dbReference type="Pfam" id="PF00654">
    <property type="entry name" value="Voltage_CLC"/>
    <property type="match status" value="1"/>
</dbReference>
<accession>A0A7I8WZJ5</accession>
<evidence type="ECO:0000256" key="9">
    <source>
        <dbReference type="SAM" id="MobiDB-lite"/>
    </source>
</evidence>
<dbReference type="CDD" id="cd04591">
    <property type="entry name" value="CBS_pair_voltage-gated_CLC_euk_bac"/>
    <property type="match status" value="1"/>
</dbReference>
<evidence type="ECO:0000313" key="13">
    <source>
        <dbReference type="Proteomes" id="UP000659654"/>
    </source>
</evidence>
<feature type="transmembrane region" description="Helical" evidence="10">
    <location>
        <begin position="163"/>
        <end position="181"/>
    </location>
</feature>
<dbReference type="GO" id="GO:0005886">
    <property type="term" value="C:plasma membrane"/>
    <property type="evidence" value="ECO:0007669"/>
    <property type="project" value="TreeGrafter"/>
</dbReference>
<feature type="transmembrane region" description="Helical" evidence="10">
    <location>
        <begin position="109"/>
        <end position="130"/>
    </location>
</feature>
<evidence type="ECO:0000256" key="6">
    <source>
        <dbReference type="ARBA" id="ARBA00023065"/>
    </source>
</evidence>
<dbReference type="Gene3D" id="3.10.580.10">
    <property type="entry name" value="CBS-domain"/>
    <property type="match status" value="1"/>
</dbReference>
<dbReference type="Proteomes" id="UP000659654">
    <property type="component" value="Unassembled WGS sequence"/>
</dbReference>
<feature type="transmembrane region" description="Helical" evidence="10">
    <location>
        <begin position="514"/>
        <end position="534"/>
    </location>
</feature>
<keyword evidence="2" id="KW-0813">Transport</keyword>
<protein>
    <submittedName>
        <fullName evidence="12">(pine wood nematode) hypothetical protein</fullName>
    </submittedName>
</protein>
<dbReference type="Proteomes" id="UP000582659">
    <property type="component" value="Unassembled WGS sequence"/>
</dbReference>
<feature type="transmembrane region" description="Helical" evidence="10">
    <location>
        <begin position="255"/>
        <end position="277"/>
    </location>
</feature>
<sequence length="865" mass="95365">MAGGLLNDQLHYAETQIIADPVGNGECEEEGDSTSNEDDTNESTYRETYQEFFLRHMQNMIHFLVEDWFISAMLGFITAILSISVDLSYEYLNHYKVIVYDQAMKVDRIVGFSAWVMYIVAFVGGGAIVCKYISRHAIGSGIPEVKVIMNGFMLQNYLTFRTLVAKVAGLVLTLGSGLPVGKEGPFVHMGAIVATLLAKATRPFQHNAFYSNEGRDVEILSSGCAVGIACTFSAPAGAVLYGIESTHKYFAVKSYWRSFFATTCSALLFRFANYAIIPKDIAGSITAYYQTSFPNEVFVVEEIPIFAMIGILSGLLGAAFLILHKRISKFIRRNRIFLKVFGKDGFAFTIFMAFVVGVITFPDGVGSYVHGRYNFRETLSDLISNCTMTLYNTSISRGCDQEMVFRWTADAAATTPNVMPTLVGYFSVMFVLVPICITLAVPAGIFVPAFVLGACGGRIVGELMVVLFPDGMRGPLGPQIYPGLYAVVGAAAFTGAVTHSLSIAVIVCETTGQLSPLLPVLIALMIGNAVSSFLHPSIYESIIMLKKYPHLTELPPSRISVHTLKVEQIMVKDIVYITKDTTYKELRELLISTPQLRSYPLVTDDEERILLGSVARKYLNFLVTIHLGPDPGLTLRRRSQAADMFGTYNRTSVMRTSMSGHTLLSNSPMHENLKKNGLRTSLSFHRKSDPSLAESVLLDRAMKLEKPIDIDDLAVDSAPFQLVLGTSLFKVHTLFSLLGLNHAYVTHRGRLVGVVALRELRLALSDIYVRGAVPNKESSCGSVQRLNDFHIDQPEIIKGNKSYYNGTLSVPKDNDGFSGISINIHPPIQEEDDNGEEINHEETLLLNDVTHVDEETDGEEKSGEK</sequence>
<evidence type="ECO:0000256" key="8">
    <source>
        <dbReference type="ARBA" id="ARBA00023214"/>
    </source>
</evidence>
<comment type="subcellular location">
    <subcellularLocation>
        <location evidence="1">Membrane</location>
        <topology evidence="1">Multi-pass membrane protein</topology>
    </subcellularLocation>
</comment>
<feature type="transmembrane region" description="Helical" evidence="10">
    <location>
        <begin position="303"/>
        <end position="324"/>
    </location>
</feature>
<name>A0A7I8WZJ5_BURXY</name>
<dbReference type="InterPro" id="IPR046342">
    <property type="entry name" value="CBS_dom_sf"/>
</dbReference>
<keyword evidence="6" id="KW-0406">Ion transport</keyword>
<dbReference type="OrthoDB" id="4564at2759"/>
<feature type="domain" description="CBS" evidence="11">
    <location>
        <begin position="566"/>
        <end position="617"/>
    </location>
</feature>
<dbReference type="SUPFAM" id="SSF54631">
    <property type="entry name" value="CBS-domain pair"/>
    <property type="match status" value="1"/>
</dbReference>
<evidence type="ECO:0000256" key="2">
    <source>
        <dbReference type="ARBA" id="ARBA00022448"/>
    </source>
</evidence>